<proteinExistence type="predicted"/>
<name>A0ABP7VPG2_9ACTN</name>
<gene>
    <name evidence="1" type="ORF">GCM10022233_55760</name>
</gene>
<keyword evidence="2" id="KW-1185">Reference proteome</keyword>
<sequence>MDERAGDPMNDQGTRGSAEGFSVFAVDANWPESRQVTGHGHNRATGDIHVYLWFGSPYFDPQVEHVTVFSASSGNAEAGEALERAFETYYHPGEEPPASLPASEPVTITTDGKPMTFELWRNISDRCWVARGCVDNTEVVLSGSEIEPSELRLVRVSDLTSFSNPFAPLG</sequence>
<dbReference type="EMBL" id="BAAAZY010000013">
    <property type="protein sequence ID" value="GAA4071716.1"/>
    <property type="molecule type" value="Genomic_DNA"/>
</dbReference>
<evidence type="ECO:0000313" key="1">
    <source>
        <dbReference type="EMBL" id="GAA4071716.1"/>
    </source>
</evidence>
<organism evidence="1 2">
    <name type="scientific">Streptomyces shaanxiensis</name>
    <dbReference type="NCBI Taxonomy" id="653357"/>
    <lineage>
        <taxon>Bacteria</taxon>
        <taxon>Bacillati</taxon>
        <taxon>Actinomycetota</taxon>
        <taxon>Actinomycetes</taxon>
        <taxon>Kitasatosporales</taxon>
        <taxon>Streptomycetaceae</taxon>
        <taxon>Streptomyces</taxon>
    </lineage>
</organism>
<protein>
    <submittedName>
        <fullName evidence="1">Uncharacterized protein</fullName>
    </submittedName>
</protein>
<evidence type="ECO:0000313" key="2">
    <source>
        <dbReference type="Proteomes" id="UP001499984"/>
    </source>
</evidence>
<reference evidence="2" key="1">
    <citation type="journal article" date="2019" name="Int. J. Syst. Evol. Microbiol.">
        <title>The Global Catalogue of Microorganisms (GCM) 10K type strain sequencing project: providing services to taxonomists for standard genome sequencing and annotation.</title>
        <authorList>
            <consortium name="The Broad Institute Genomics Platform"/>
            <consortium name="The Broad Institute Genome Sequencing Center for Infectious Disease"/>
            <person name="Wu L."/>
            <person name="Ma J."/>
        </authorList>
    </citation>
    <scope>NUCLEOTIDE SEQUENCE [LARGE SCALE GENOMIC DNA]</scope>
    <source>
        <strain evidence="2">JCM 16925</strain>
    </source>
</reference>
<accession>A0ABP7VPG2</accession>
<comment type="caution">
    <text evidence="1">The sequence shown here is derived from an EMBL/GenBank/DDBJ whole genome shotgun (WGS) entry which is preliminary data.</text>
</comment>
<dbReference type="Proteomes" id="UP001499984">
    <property type="component" value="Unassembled WGS sequence"/>
</dbReference>